<keyword evidence="2" id="KW-1185">Reference proteome</keyword>
<proteinExistence type="predicted"/>
<organism evidence="1 2">
    <name type="scientific">Fusarium decemcellulare</name>
    <dbReference type="NCBI Taxonomy" id="57161"/>
    <lineage>
        <taxon>Eukaryota</taxon>
        <taxon>Fungi</taxon>
        <taxon>Dikarya</taxon>
        <taxon>Ascomycota</taxon>
        <taxon>Pezizomycotina</taxon>
        <taxon>Sordariomycetes</taxon>
        <taxon>Hypocreomycetidae</taxon>
        <taxon>Hypocreales</taxon>
        <taxon>Nectriaceae</taxon>
        <taxon>Fusarium</taxon>
        <taxon>Fusarium decemcellulare species complex</taxon>
    </lineage>
</organism>
<sequence length="596" mass="65875">MTASIYDPMNVPHIPGVHPVAIPRPQVGIERLPTRRMSNEPRESMNCKSCRKRKIKCNRLRPSCEACQVFQCPCIYDAVPKKRGPKTDVLEALLKRVDGLEAKLREKGEDDASPTASNAPGSGKAEPSSTGSLGAEAGEPAAKRVAVASPGDTASLSPHTPLPRDLSPPPAQAEALLDTYFARFHGKPYYILDESSIRQRLQLNQLPKFLSYAISAVAARQASLEHTTDQSGYQAAANLSEDFAARARKEINTDEPSIDALQALLLLVSAFTATGKGKRAYMLMTSATGMAMALEIHRETDVQARMTPVEREMRRRLFWTCYLLDRFQTTGSKRPSLISDNTIMLRLPSWSPNPSSLPVEGEFFQTGSNLQYFQGSDKKPQGSMGMLIDITRVLGKTNRYLAAGGVKGDSHFPWHTLSTLSKIRQDLDVWSSGTEDVFSNLNALFGQADSTILVLSKVIYHLIHCLIYRPFLPIDLAELAETGQHQSWQIEATNMCFLHANAIMELIQLGKQAGIVDWPAFVGYCICTAGTVHVHGSHYSKQGSQGEVNVFSSASEFLSREMQFLSELRYAWASVQHQRETLQDIIHAHGELRGFL</sequence>
<dbReference type="EMBL" id="JANRMS010004500">
    <property type="protein sequence ID" value="KAJ3508303.1"/>
    <property type="molecule type" value="Genomic_DNA"/>
</dbReference>
<gene>
    <name evidence="1" type="ORF">NM208_g15839</name>
</gene>
<evidence type="ECO:0000313" key="1">
    <source>
        <dbReference type="EMBL" id="KAJ3508303.1"/>
    </source>
</evidence>
<comment type="caution">
    <text evidence="1">The sequence shown here is derived from an EMBL/GenBank/DDBJ whole genome shotgun (WGS) entry which is preliminary data.</text>
</comment>
<accession>A0ACC1RDE5</accession>
<evidence type="ECO:0000313" key="2">
    <source>
        <dbReference type="Proteomes" id="UP001148629"/>
    </source>
</evidence>
<name>A0ACC1RDE5_9HYPO</name>
<reference evidence="1" key="1">
    <citation type="submission" date="2022-08" db="EMBL/GenBank/DDBJ databases">
        <title>Genome Sequence of Fusarium decemcellulare.</title>
        <authorList>
            <person name="Buettner E."/>
        </authorList>
    </citation>
    <scope>NUCLEOTIDE SEQUENCE</scope>
    <source>
        <strain evidence="1">Babe19</strain>
    </source>
</reference>
<dbReference type="Proteomes" id="UP001148629">
    <property type="component" value="Unassembled WGS sequence"/>
</dbReference>
<protein>
    <submittedName>
        <fullName evidence="1">Uncharacterized protein</fullName>
    </submittedName>
</protein>